<sequence length="349" mass="41204">MKNKPKSYQELQIEYNILEADVKRLNIQLGYYKFHYHEVIKKIADLEKTIVEINNKVLSDKEINQGINLIRSYITEKDDHQISTGHILQTSEQQKNMLLIRFLTSKAVYKMDIQNFGFPCERTMYRYRQLIIQEHINVEDIVGANFTSCVRRLQNYRKYHNLISKTPIPVIIATDGCYFNKKMKKDENGDLTNVIEVTFDDKSVENYAINSGIAYLMVPLCVDLPPLLLFFQLHETGHASDDTWETLKKMKDQLSKNHFICEGFAKDSDKYWAQHTTSAFEQISKNFYEKEKIDVYSLLSGVQHYLDIQDLLHLLKRIHYRHIKKPIKLQFKLDGLEYDFKESIYEYTG</sequence>
<evidence type="ECO:0000313" key="4">
    <source>
        <dbReference type="Proteomes" id="UP001642409"/>
    </source>
</evidence>
<keyword evidence="1" id="KW-0175">Coiled coil</keyword>
<evidence type="ECO:0000256" key="1">
    <source>
        <dbReference type="SAM" id="Coils"/>
    </source>
</evidence>
<name>A0AA86U4M2_9EUKA</name>
<dbReference type="AlphaFoldDB" id="A0AA86U4M2"/>
<dbReference type="EMBL" id="CAXDID020000063">
    <property type="protein sequence ID" value="CAL6011182.1"/>
    <property type="molecule type" value="Genomic_DNA"/>
</dbReference>
<evidence type="ECO:0000313" key="3">
    <source>
        <dbReference type="EMBL" id="CAL6011182.1"/>
    </source>
</evidence>
<accession>A0AA86U4M2</accession>
<keyword evidence="4" id="KW-1185">Reference proteome</keyword>
<dbReference type="EMBL" id="CATOUU010000664">
    <property type="protein sequence ID" value="CAI9939371.1"/>
    <property type="molecule type" value="Genomic_DNA"/>
</dbReference>
<comment type="caution">
    <text evidence="2">The sequence shown here is derived from an EMBL/GenBank/DDBJ whole genome shotgun (WGS) entry which is preliminary data.</text>
</comment>
<evidence type="ECO:0000313" key="2">
    <source>
        <dbReference type="EMBL" id="CAI9939371.1"/>
    </source>
</evidence>
<feature type="coiled-coil region" evidence="1">
    <location>
        <begin position="8"/>
        <end position="56"/>
    </location>
</feature>
<gene>
    <name evidence="3" type="ORF">HINF_LOCUS22560</name>
    <name evidence="2" type="ORF">HINF_LOCUS27016</name>
</gene>
<organism evidence="2">
    <name type="scientific">Hexamita inflata</name>
    <dbReference type="NCBI Taxonomy" id="28002"/>
    <lineage>
        <taxon>Eukaryota</taxon>
        <taxon>Metamonada</taxon>
        <taxon>Diplomonadida</taxon>
        <taxon>Hexamitidae</taxon>
        <taxon>Hexamitinae</taxon>
        <taxon>Hexamita</taxon>
    </lineage>
</organism>
<reference evidence="3 4" key="2">
    <citation type="submission" date="2024-07" db="EMBL/GenBank/DDBJ databases">
        <authorList>
            <person name="Akdeniz Z."/>
        </authorList>
    </citation>
    <scope>NUCLEOTIDE SEQUENCE [LARGE SCALE GENOMIC DNA]</scope>
</reference>
<reference evidence="2" key="1">
    <citation type="submission" date="2023-06" db="EMBL/GenBank/DDBJ databases">
        <authorList>
            <person name="Kurt Z."/>
        </authorList>
    </citation>
    <scope>NUCLEOTIDE SEQUENCE</scope>
</reference>
<dbReference type="Proteomes" id="UP001642409">
    <property type="component" value="Unassembled WGS sequence"/>
</dbReference>
<proteinExistence type="predicted"/>
<protein>
    <submittedName>
        <fullName evidence="2">Uncharacterized protein</fullName>
    </submittedName>
</protein>